<evidence type="ECO:0000313" key="6">
    <source>
        <dbReference type="Proteomes" id="UP000293142"/>
    </source>
</evidence>
<evidence type="ECO:0000256" key="3">
    <source>
        <dbReference type="ARBA" id="ARBA00023163"/>
    </source>
</evidence>
<dbReference type="SUPFAM" id="SSF48008">
    <property type="entry name" value="GntR ligand-binding domain-like"/>
    <property type="match status" value="1"/>
</dbReference>
<dbReference type="Pfam" id="PF00392">
    <property type="entry name" value="GntR"/>
    <property type="match status" value="1"/>
</dbReference>
<reference evidence="5 6" key="1">
    <citation type="submission" date="2019-02" db="EMBL/GenBank/DDBJ databases">
        <title>Paenibacillus sp. nov., isolated from surface-sterilized tissue of Thalictrum simplex L.</title>
        <authorList>
            <person name="Tuo L."/>
        </authorList>
    </citation>
    <scope>NUCLEOTIDE SEQUENCE [LARGE SCALE GENOMIC DNA]</scope>
    <source>
        <strain evidence="5 6">N2SHLJ1</strain>
    </source>
</reference>
<name>A0A4Q9DKS8_9BACL</name>
<dbReference type="GO" id="GO:0003677">
    <property type="term" value="F:DNA binding"/>
    <property type="evidence" value="ECO:0007669"/>
    <property type="project" value="UniProtKB-KW"/>
</dbReference>
<gene>
    <name evidence="5" type="ORF">EYB31_27215</name>
</gene>
<evidence type="ECO:0000256" key="2">
    <source>
        <dbReference type="ARBA" id="ARBA00023125"/>
    </source>
</evidence>
<dbReference type="InterPro" id="IPR000524">
    <property type="entry name" value="Tscrpt_reg_HTH_GntR"/>
</dbReference>
<accession>A0A4Q9DKS8</accession>
<dbReference type="EMBL" id="SIRE01000022">
    <property type="protein sequence ID" value="TBL72925.1"/>
    <property type="molecule type" value="Genomic_DNA"/>
</dbReference>
<dbReference type="InterPro" id="IPR036388">
    <property type="entry name" value="WH-like_DNA-bd_sf"/>
</dbReference>
<dbReference type="Pfam" id="PF07729">
    <property type="entry name" value="FCD"/>
    <property type="match status" value="1"/>
</dbReference>
<dbReference type="SMART" id="SM00345">
    <property type="entry name" value="HTH_GNTR"/>
    <property type="match status" value="1"/>
</dbReference>
<dbReference type="PANTHER" id="PTHR43537:SF24">
    <property type="entry name" value="GLUCONATE OPERON TRANSCRIPTIONAL REPRESSOR"/>
    <property type="match status" value="1"/>
</dbReference>
<dbReference type="PROSITE" id="PS50949">
    <property type="entry name" value="HTH_GNTR"/>
    <property type="match status" value="1"/>
</dbReference>
<proteinExistence type="predicted"/>
<keyword evidence="1" id="KW-0805">Transcription regulation</keyword>
<sequence>MLKGFQTKRDMVYSRMKESILSGKLRPGDRLNIGVLAKEFSISEIPVREAIQVLESEHLIKIIPHTGAIVAPVSTDELHEIYELRMYFEALATFLATPFLTQDDFNELDKNVKKQRFCVEYNELEEFGELNLAFHQLIYNKNPNKRLNSFILNLWENSKRYKTVFTDNLEFTKGSLEEHVQLVQILKEQDAKQAELTMKRHLMRATVEIKRKWKNIDTP</sequence>
<dbReference type="Proteomes" id="UP000293142">
    <property type="component" value="Unassembled WGS sequence"/>
</dbReference>
<dbReference type="RefSeq" id="WP_131016644.1">
    <property type="nucleotide sequence ID" value="NZ_SIRE01000022.1"/>
</dbReference>
<keyword evidence="2" id="KW-0238">DNA-binding</keyword>
<evidence type="ECO:0000313" key="5">
    <source>
        <dbReference type="EMBL" id="TBL72925.1"/>
    </source>
</evidence>
<dbReference type="InterPro" id="IPR008920">
    <property type="entry name" value="TF_FadR/GntR_C"/>
</dbReference>
<dbReference type="AlphaFoldDB" id="A0A4Q9DKS8"/>
<protein>
    <submittedName>
        <fullName evidence="5">GntR family transcriptional regulator</fullName>
    </submittedName>
</protein>
<feature type="domain" description="HTH gntR-type" evidence="4">
    <location>
        <begin position="6"/>
        <end position="73"/>
    </location>
</feature>
<evidence type="ECO:0000259" key="4">
    <source>
        <dbReference type="PROSITE" id="PS50949"/>
    </source>
</evidence>
<dbReference type="Gene3D" id="1.10.10.10">
    <property type="entry name" value="Winged helix-like DNA-binding domain superfamily/Winged helix DNA-binding domain"/>
    <property type="match status" value="1"/>
</dbReference>
<dbReference type="SUPFAM" id="SSF46785">
    <property type="entry name" value="Winged helix' DNA-binding domain"/>
    <property type="match status" value="1"/>
</dbReference>
<dbReference type="CDD" id="cd07377">
    <property type="entry name" value="WHTH_GntR"/>
    <property type="match status" value="1"/>
</dbReference>
<dbReference type="GO" id="GO:0003700">
    <property type="term" value="F:DNA-binding transcription factor activity"/>
    <property type="evidence" value="ECO:0007669"/>
    <property type="project" value="InterPro"/>
</dbReference>
<organism evidence="5 6">
    <name type="scientific">Paenibacillus thalictri</name>
    <dbReference type="NCBI Taxonomy" id="2527873"/>
    <lineage>
        <taxon>Bacteria</taxon>
        <taxon>Bacillati</taxon>
        <taxon>Bacillota</taxon>
        <taxon>Bacilli</taxon>
        <taxon>Bacillales</taxon>
        <taxon>Paenibacillaceae</taxon>
        <taxon>Paenibacillus</taxon>
    </lineage>
</organism>
<keyword evidence="3" id="KW-0804">Transcription</keyword>
<keyword evidence="6" id="KW-1185">Reference proteome</keyword>
<comment type="caution">
    <text evidence="5">The sequence shown here is derived from an EMBL/GenBank/DDBJ whole genome shotgun (WGS) entry which is preliminary data.</text>
</comment>
<dbReference type="InterPro" id="IPR036390">
    <property type="entry name" value="WH_DNA-bd_sf"/>
</dbReference>
<dbReference type="OrthoDB" id="214086at2"/>
<dbReference type="InterPro" id="IPR011711">
    <property type="entry name" value="GntR_C"/>
</dbReference>
<evidence type="ECO:0000256" key="1">
    <source>
        <dbReference type="ARBA" id="ARBA00023015"/>
    </source>
</evidence>
<dbReference type="SMART" id="SM00895">
    <property type="entry name" value="FCD"/>
    <property type="match status" value="1"/>
</dbReference>
<dbReference type="Gene3D" id="1.20.120.530">
    <property type="entry name" value="GntR ligand-binding domain-like"/>
    <property type="match status" value="1"/>
</dbReference>
<dbReference type="PANTHER" id="PTHR43537">
    <property type="entry name" value="TRANSCRIPTIONAL REGULATOR, GNTR FAMILY"/>
    <property type="match status" value="1"/>
</dbReference>